<name>A0A1G9IUM9_9ACTN</name>
<evidence type="ECO:0000313" key="1">
    <source>
        <dbReference type="EMBL" id="SDL28870.1"/>
    </source>
</evidence>
<dbReference type="SUPFAM" id="SSF55729">
    <property type="entry name" value="Acyl-CoA N-acyltransferases (Nat)"/>
    <property type="match status" value="1"/>
</dbReference>
<reference evidence="1 2" key="1">
    <citation type="submission" date="2016-10" db="EMBL/GenBank/DDBJ databases">
        <authorList>
            <person name="de Groot N.N."/>
        </authorList>
    </citation>
    <scope>NUCLEOTIDE SEQUENCE [LARGE SCALE GENOMIC DNA]</scope>
    <source>
        <strain evidence="1 2">CGMCC 4.6533</strain>
    </source>
</reference>
<accession>A0A1G9IUM9</accession>
<dbReference type="Proteomes" id="UP000199202">
    <property type="component" value="Unassembled WGS sequence"/>
</dbReference>
<evidence type="ECO:0008006" key="3">
    <source>
        <dbReference type="Google" id="ProtNLM"/>
    </source>
</evidence>
<sequence>MSRQCQTRKVIVDYQGLVKRLNVPAGWAAPTELTYGGIRADALTRAHLHDDVRGINASIDLIRRTRGGRWPTEPVSEDFNYVDLVWHECEFREGDSFAYAVYDDGGHYLGCCYLYPMGRRTPLTEELLDHDVDVSWWVTPDAYEHGHYATLYRALRHWIATAFPFSKPFYSNKEIPASDD</sequence>
<keyword evidence="2" id="KW-1185">Reference proteome</keyword>
<dbReference type="AlphaFoldDB" id="A0A1G9IUM9"/>
<dbReference type="STRING" id="633440.SAMN05421869_12456"/>
<protein>
    <recommendedName>
        <fullName evidence="3">GNAT family N-acetyltransferase</fullName>
    </recommendedName>
</protein>
<dbReference type="EMBL" id="FNDJ01000024">
    <property type="protein sequence ID" value="SDL28870.1"/>
    <property type="molecule type" value="Genomic_DNA"/>
</dbReference>
<dbReference type="InterPro" id="IPR016181">
    <property type="entry name" value="Acyl_CoA_acyltransferase"/>
</dbReference>
<proteinExistence type="predicted"/>
<organism evidence="1 2">
    <name type="scientific">Nonomuraea jiangxiensis</name>
    <dbReference type="NCBI Taxonomy" id="633440"/>
    <lineage>
        <taxon>Bacteria</taxon>
        <taxon>Bacillati</taxon>
        <taxon>Actinomycetota</taxon>
        <taxon>Actinomycetes</taxon>
        <taxon>Streptosporangiales</taxon>
        <taxon>Streptosporangiaceae</taxon>
        <taxon>Nonomuraea</taxon>
    </lineage>
</organism>
<evidence type="ECO:0000313" key="2">
    <source>
        <dbReference type="Proteomes" id="UP000199202"/>
    </source>
</evidence>
<gene>
    <name evidence="1" type="ORF">SAMN05421869_12456</name>
</gene>